<dbReference type="Proteomes" id="UP001589844">
    <property type="component" value="Unassembled WGS sequence"/>
</dbReference>
<evidence type="ECO:0000313" key="1">
    <source>
        <dbReference type="EMBL" id="MFC0349303.1"/>
    </source>
</evidence>
<protein>
    <submittedName>
        <fullName evidence="1">Uncharacterized protein</fullName>
    </submittedName>
</protein>
<organism evidence="1 2">
    <name type="scientific">Undibacterium danionis</name>
    <dbReference type="NCBI Taxonomy" id="1812100"/>
    <lineage>
        <taxon>Bacteria</taxon>
        <taxon>Pseudomonadati</taxon>
        <taxon>Pseudomonadota</taxon>
        <taxon>Betaproteobacteria</taxon>
        <taxon>Burkholderiales</taxon>
        <taxon>Oxalobacteraceae</taxon>
        <taxon>Undibacterium</taxon>
    </lineage>
</organism>
<gene>
    <name evidence="1" type="ORF">ACFFJH_05760</name>
</gene>
<name>A0ABV6IBY7_9BURK</name>
<keyword evidence="2" id="KW-1185">Reference proteome</keyword>
<reference evidence="1 2" key="1">
    <citation type="submission" date="2024-09" db="EMBL/GenBank/DDBJ databases">
        <authorList>
            <person name="Sun Q."/>
            <person name="Mori K."/>
        </authorList>
    </citation>
    <scope>NUCLEOTIDE SEQUENCE [LARGE SCALE GENOMIC DNA]</scope>
    <source>
        <strain evidence="1 2">CCM 8677</strain>
    </source>
</reference>
<dbReference type="EMBL" id="JBHLXJ010000005">
    <property type="protein sequence ID" value="MFC0349303.1"/>
    <property type="molecule type" value="Genomic_DNA"/>
</dbReference>
<sequence>MQKTPIPWQVIKAELLLILLVVLLLAFKSFRFVSDDTRLLLRGELDLLSVTMIENALREHKGKFNTLQFEDSPGAGAAAGIIVDQIEALINRNHLNTEARGYCASACAAAFLLGENRTLLKNNDHTPTYLMIHAFRNHVTREVNYGKTETLNKKMSAKSLSKLPLNLLNRIFDDKKGTGDGEIYIFRDPQRTPNGQHHVFVCDGARHVVIGQCEAIIGMTPEKLGIRIAK</sequence>
<comment type="caution">
    <text evidence="1">The sequence shown here is derived from an EMBL/GenBank/DDBJ whole genome shotgun (WGS) entry which is preliminary data.</text>
</comment>
<proteinExistence type="predicted"/>
<accession>A0ABV6IBY7</accession>
<evidence type="ECO:0000313" key="2">
    <source>
        <dbReference type="Proteomes" id="UP001589844"/>
    </source>
</evidence>
<dbReference type="RefSeq" id="WP_390210789.1">
    <property type="nucleotide sequence ID" value="NZ_JBHLXJ010000005.1"/>
</dbReference>